<dbReference type="AlphaFoldDB" id="A0AAE3IAJ3"/>
<name>A0AAE3IAJ3_9EURY</name>
<evidence type="ECO:0000313" key="3">
    <source>
        <dbReference type="Proteomes" id="UP001208186"/>
    </source>
</evidence>
<gene>
    <name evidence="2" type="ORF">OB914_06250</name>
    <name evidence="1" type="ORF">OB916_04915</name>
</gene>
<dbReference type="RefSeq" id="WP_315908169.1">
    <property type="nucleotide sequence ID" value="NZ_JAOPKC010000003.1"/>
</dbReference>
<evidence type="ECO:0000313" key="4">
    <source>
        <dbReference type="Proteomes" id="UP001209746"/>
    </source>
</evidence>
<comment type="caution">
    <text evidence="2">The sequence shown here is derived from an EMBL/GenBank/DDBJ whole genome shotgun (WGS) entry which is preliminary data.</text>
</comment>
<dbReference type="Proteomes" id="UP001208186">
    <property type="component" value="Unassembled WGS sequence"/>
</dbReference>
<protein>
    <submittedName>
        <fullName evidence="2">Uncharacterized protein</fullName>
    </submittedName>
</protein>
<reference evidence="2" key="1">
    <citation type="submission" date="2023-02" db="EMBL/GenBank/DDBJ databases">
        <title>Enrichment on poylsaccharides allowed isolation of novel metabolic and taxonomic groups of Haloarchaea.</title>
        <authorList>
            <person name="Sorokin D.Y."/>
            <person name="Elcheninov A.G."/>
            <person name="Khizhniak T.V."/>
            <person name="Kolganova T.V."/>
            <person name="Kublanov I.V."/>
        </authorList>
    </citation>
    <scope>NUCLEOTIDE SEQUENCE</scope>
    <source>
        <strain evidence="1 3">HArc-curdl5-1</strain>
        <strain evidence="2">HArc-curdl7</strain>
    </source>
</reference>
<dbReference type="EMBL" id="JAOPKD010000004">
    <property type="protein sequence ID" value="MCU4726566.1"/>
    <property type="molecule type" value="Genomic_DNA"/>
</dbReference>
<keyword evidence="3" id="KW-1185">Reference proteome</keyword>
<dbReference type="EMBL" id="JAOPKC010000003">
    <property type="protein sequence ID" value="MCU4717402.1"/>
    <property type="molecule type" value="Genomic_DNA"/>
</dbReference>
<evidence type="ECO:0000313" key="1">
    <source>
        <dbReference type="EMBL" id="MCU4717402.1"/>
    </source>
</evidence>
<evidence type="ECO:0000313" key="2">
    <source>
        <dbReference type="EMBL" id="MCU4726566.1"/>
    </source>
</evidence>
<organism evidence="2 4">
    <name type="scientific">Halapricum hydrolyticum</name>
    <dbReference type="NCBI Taxonomy" id="2979991"/>
    <lineage>
        <taxon>Archaea</taxon>
        <taxon>Methanobacteriati</taxon>
        <taxon>Methanobacteriota</taxon>
        <taxon>Stenosarchaea group</taxon>
        <taxon>Halobacteria</taxon>
        <taxon>Halobacteriales</taxon>
        <taxon>Haloarculaceae</taxon>
        <taxon>Halapricum</taxon>
    </lineage>
</organism>
<sequence>MTLLRPDPERHLLDRPIRAIDVFGSRRAARSRQRRDLILGRGWV</sequence>
<accession>A0AAE3IAJ3</accession>
<dbReference type="Proteomes" id="UP001209746">
    <property type="component" value="Unassembled WGS sequence"/>
</dbReference>
<proteinExistence type="predicted"/>